<reference evidence="2" key="2">
    <citation type="journal article" date="2015" name="Fish Shellfish Immunol.">
        <title>Early steps in the European eel (Anguilla anguilla)-Vibrio vulnificus interaction in the gills: Role of the RtxA13 toxin.</title>
        <authorList>
            <person name="Callol A."/>
            <person name="Pajuelo D."/>
            <person name="Ebbesson L."/>
            <person name="Teles M."/>
            <person name="MacKenzie S."/>
            <person name="Amaro C."/>
        </authorList>
    </citation>
    <scope>NUCLEOTIDE SEQUENCE</scope>
</reference>
<organism evidence="2">
    <name type="scientific">Anguilla anguilla</name>
    <name type="common">European freshwater eel</name>
    <name type="synonym">Muraena anguilla</name>
    <dbReference type="NCBI Taxonomy" id="7936"/>
    <lineage>
        <taxon>Eukaryota</taxon>
        <taxon>Metazoa</taxon>
        <taxon>Chordata</taxon>
        <taxon>Craniata</taxon>
        <taxon>Vertebrata</taxon>
        <taxon>Euteleostomi</taxon>
        <taxon>Actinopterygii</taxon>
        <taxon>Neopterygii</taxon>
        <taxon>Teleostei</taxon>
        <taxon>Anguilliformes</taxon>
        <taxon>Anguillidae</taxon>
        <taxon>Anguilla</taxon>
    </lineage>
</organism>
<reference evidence="2" key="1">
    <citation type="submission" date="2014-11" db="EMBL/GenBank/DDBJ databases">
        <authorList>
            <person name="Amaro Gonzalez C."/>
        </authorList>
    </citation>
    <scope>NUCLEOTIDE SEQUENCE</scope>
</reference>
<accession>A0A0E9TR08</accession>
<dbReference type="EMBL" id="GBXM01052576">
    <property type="protein sequence ID" value="JAH56001.1"/>
    <property type="molecule type" value="Transcribed_RNA"/>
</dbReference>
<protein>
    <submittedName>
        <fullName evidence="2">Uncharacterized protein</fullName>
    </submittedName>
</protein>
<dbReference type="EMBL" id="GBXM01029194">
    <property type="protein sequence ID" value="JAH79383.1"/>
    <property type="molecule type" value="Transcribed_RNA"/>
</dbReference>
<evidence type="ECO:0000313" key="2">
    <source>
        <dbReference type="EMBL" id="JAH56001.1"/>
    </source>
</evidence>
<feature type="compositionally biased region" description="Polar residues" evidence="1">
    <location>
        <begin position="9"/>
        <end position="22"/>
    </location>
</feature>
<proteinExistence type="predicted"/>
<evidence type="ECO:0000256" key="1">
    <source>
        <dbReference type="SAM" id="MobiDB-lite"/>
    </source>
</evidence>
<feature type="region of interest" description="Disordered" evidence="1">
    <location>
        <begin position="1"/>
        <end position="22"/>
    </location>
</feature>
<sequence length="22" mass="2624">MHWARGRNTPWTGRQSIARTKI</sequence>
<dbReference type="AlphaFoldDB" id="A0A0E9TR08"/>
<name>A0A0E9TR08_ANGAN</name>